<protein>
    <submittedName>
        <fullName evidence="7">Chemotaxis protein</fullName>
    </submittedName>
</protein>
<evidence type="ECO:0000313" key="7">
    <source>
        <dbReference type="EMBL" id="KDN27480.1"/>
    </source>
</evidence>
<dbReference type="CDD" id="cd00130">
    <property type="entry name" value="PAS"/>
    <property type="match status" value="1"/>
</dbReference>
<dbReference type="InterPro" id="IPR004090">
    <property type="entry name" value="Chemotax_Me-accpt_rcpt"/>
</dbReference>
<keyword evidence="5" id="KW-0472">Membrane</keyword>
<dbReference type="InterPro" id="IPR035965">
    <property type="entry name" value="PAS-like_dom_sf"/>
</dbReference>
<dbReference type="PROSITE" id="PS50111">
    <property type="entry name" value="CHEMOTAXIS_TRANSDUC_2"/>
    <property type="match status" value="1"/>
</dbReference>
<dbReference type="PANTHER" id="PTHR32089:SF112">
    <property type="entry name" value="LYSOZYME-LIKE PROTEIN-RELATED"/>
    <property type="match status" value="1"/>
</dbReference>
<dbReference type="OrthoDB" id="5675566at2"/>
<reference evidence="7 8" key="1">
    <citation type="submission" date="2014-02" db="EMBL/GenBank/DDBJ databases">
        <title>Vibrio fortis Dalian14 Genome Sequencing.</title>
        <authorList>
            <person name="Wang Y."/>
            <person name="Song L."/>
            <person name="Liu G."/>
            <person name="Ding J."/>
        </authorList>
    </citation>
    <scope>NUCLEOTIDE SEQUENCE [LARGE SCALE GENOMIC DNA]</scope>
    <source>
        <strain evidence="7 8">Dalian14</strain>
    </source>
</reference>
<evidence type="ECO:0000256" key="2">
    <source>
        <dbReference type="ARBA" id="ARBA00023224"/>
    </source>
</evidence>
<comment type="caution">
    <text evidence="7">The sequence shown here is derived from an EMBL/GenBank/DDBJ whole genome shotgun (WGS) entry which is preliminary data.</text>
</comment>
<dbReference type="SUPFAM" id="SSF58104">
    <property type="entry name" value="Methyl-accepting chemotaxis protein (MCP) signaling domain"/>
    <property type="match status" value="1"/>
</dbReference>
<dbReference type="GO" id="GO:0006935">
    <property type="term" value="P:chemotaxis"/>
    <property type="evidence" value="ECO:0007669"/>
    <property type="project" value="InterPro"/>
</dbReference>
<evidence type="ECO:0000256" key="4">
    <source>
        <dbReference type="PROSITE-ProRule" id="PRU00284"/>
    </source>
</evidence>
<dbReference type="SMART" id="SM00283">
    <property type="entry name" value="MA"/>
    <property type="match status" value="1"/>
</dbReference>
<keyword evidence="5" id="KW-0812">Transmembrane</keyword>
<comment type="similarity">
    <text evidence="3">Belongs to the methyl-accepting chemotaxis (MCP) protein family.</text>
</comment>
<dbReference type="InterPro" id="IPR000014">
    <property type="entry name" value="PAS"/>
</dbReference>
<dbReference type="GO" id="GO:0007165">
    <property type="term" value="P:signal transduction"/>
    <property type="evidence" value="ECO:0007669"/>
    <property type="project" value="UniProtKB-KW"/>
</dbReference>
<dbReference type="Pfam" id="PF00015">
    <property type="entry name" value="MCPsignal"/>
    <property type="match status" value="1"/>
</dbReference>
<dbReference type="CDD" id="cd11386">
    <property type="entry name" value="MCP_signal"/>
    <property type="match status" value="1"/>
</dbReference>
<dbReference type="Proteomes" id="UP000027219">
    <property type="component" value="Unassembled WGS sequence"/>
</dbReference>
<dbReference type="GO" id="GO:0004888">
    <property type="term" value="F:transmembrane signaling receptor activity"/>
    <property type="evidence" value="ECO:0007669"/>
    <property type="project" value="InterPro"/>
</dbReference>
<dbReference type="Gene3D" id="3.30.450.20">
    <property type="entry name" value="PAS domain"/>
    <property type="match status" value="1"/>
</dbReference>
<dbReference type="NCBIfam" id="TIGR00229">
    <property type="entry name" value="sensory_box"/>
    <property type="match status" value="1"/>
</dbReference>
<dbReference type="GO" id="GO:0016020">
    <property type="term" value="C:membrane"/>
    <property type="evidence" value="ECO:0007669"/>
    <property type="project" value="UniProtKB-SubCell"/>
</dbReference>
<keyword evidence="5" id="KW-1133">Transmembrane helix</keyword>
<feature type="domain" description="Methyl-accepting transducer" evidence="6">
    <location>
        <begin position="243"/>
        <end position="479"/>
    </location>
</feature>
<evidence type="ECO:0000313" key="8">
    <source>
        <dbReference type="Proteomes" id="UP000027219"/>
    </source>
</evidence>
<name>A0A066UK85_9VIBR</name>
<dbReference type="PRINTS" id="PR00260">
    <property type="entry name" value="CHEMTRNSDUCR"/>
</dbReference>
<dbReference type="EMBL" id="JFFR01000027">
    <property type="protein sequence ID" value="KDN27480.1"/>
    <property type="molecule type" value="Genomic_DNA"/>
</dbReference>
<gene>
    <name evidence="7" type="ORF">VFDL14_21620</name>
</gene>
<dbReference type="PANTHER" id="PTHR32089">
    <property type="entry name" value="METHYL-ACCEPTING CHEMOTAXIS PROTEIN MCPB"/>
    <property type="match status" value="1"/>
</dbReference>
<evidence type="ECO:0000256" key="1">
    <source>
        <dbReference type="ARBA" id="ARBA00004370"/>
    </source>
</evidence>
<organism evidence="7 8">
    <name type="scientific">Vibrio fortis</name>
    <dbReference type="NCBI Taxonomy" id="212667"/>
    <lineage>
        <taxon>Bacteria</taxon>
        <taxon>Pseudomonadati</taxon>
        <taxon>Pseudomonadota</taxon>
        <taxon>Gammaproteobacteria</taxon>
        <taxon>Vibrionales</taxon>
        <taxon>Vibrionaceae</taxon>
        <taxon>Vibrio</taxon>
    </lineage>
</organism>
<comment type="subcellular location">
    <subcellularLocation>
        <location evidence="1">Membrane</location>
    </subcellularLocation>
</comment>
<feature type="transmembrane region" description="Helical" evidence="5">
    <location>
        <begin position="168"/>
        <end position="188"/>
    </location>
</feature>
<accession>A0A066UK85</accession>
<evidence type="ECO:0000256" key="5">
    <source>
        <dbReference type="SAM" id="Phobius"/>
    </source>
</evidence>
<dbReference type="FunFam" id="1.10.287.950:FF:000001">
    <property type="entry name" value="Methyl-accepting chemotaxis sensory transducer"/>
    <property type="match status" value="1"/>
</dbReference>
<evidence type="ECO:0000259" key="6">
    <source>
        <dbReference type="PROSITE" id="PS50111"/>
    </source>
</evidence>
<dbReference type="AlphaFoldDB" id="A0A066UK85"/>
<keyword evidence="2 4" id="KW-0807">Transducer</keyword>
<keyword evidence="8" id="KW-1185">Reference proteome</keyword>
<proteinExistence type="inferred from homology"/>
<dbReference type="SUPFAM" id="SSF55785">
    <property type="entry name" value="PYP-like sensor domain (PAS domain)"/>
    <property type="match status" value="1"/>
</dbReference>
<feature type="transmembrane region" description="Helical" evidence="5">
    <location>
        <begin position="142"/>
        <end position="162"/>
    </location>
</feature>
<dbReference type="STRING" id="212667.VFDL14_21620"/>
<dbReference type="InterPro" id="IPR013655">
    <property type="entry name" value="PAS_fold_3"/>
</dbReference>
<dbReference type="Gene3D" id="1.10.287.950">
    <property type="entry name" value="Methyl-accepting chemotaxis protein"/>
    <property type="match status" value="1"/>
</dbReference>
<dbReference type="RefSeq" id="WP_032552848.1">
    <property type="nucleotide sequence ID" value="NZ_JFFR01000027.1"/>
</dbReference>
<dbReference type="Pfam" id="PF08447">
    <property type="entry name" value="PAS_3"/>
    <property type="match status" value="1"/>
</dbReference>
<sequence>MNNHDERVRFSDTDSLISTTTPESNITYCNEDFYHVAGYNEQELLGQPHNLIRHQDMPKEAFAQLWQYIQSGNSWMGLVKNKCKDKGHYWVSAFVTPIRNSDGSVHEYQSVRTQPTDGQIERAKTLYAQMHAGKVKVRRMRWLLSSYVLLGLQALLGLALIAGVIPTTMAAIALLVTVLAQAGCAAMFKQRLSTIHKLAKEHYDNPIMEKPYTGYCDDLSPIELAMQMKSAELRAVTSRASETSTDLIDSAKQELANRQSIDNELGEQDLATDAMAVSAEEMLASIDEVAHQAKQSADFAINAQDQAQQGASTVEEAAQTVHELSEHLTGSKSALEQLYNDVDGIEAILSMIQGIAEQTNLLALNAAIEAARAGEQGRGFAVVADEVRALSGKTSSSVEEIRSRIEILQNTVNQTGRFIEEGIHSSEVCVEKSQQSRASFEAIVQDLMSINEQSAQTSQAIEEQVQVTHGINDHVVRVKQAIIETRELSSTSVRRAESLATHLQSLKRLVNQFNH</sequence>
<evidence type="ECO:0000256" key="3">
    <source>
        <dbReference type="ARBA" id="ARBA00029447"/>
    </source>
</evidence>
<dbReference type="InterPro" id="IPR004089">
    <property type="entry name" value="MCPsignal_dom"/>
</dbReference>